<evidence type="ECO:0000256" key="3">
    <source>
        <dbReference type="ARBA" id="ARBA00022691"/>
    </source>
</evidence>
<name>A0A934MJU7_9HYPH</name>
<feature type="compositionally biased region" description="Basic residues" evidence="6">
    <location>
        <begin position="145"/>
        <end position="155"/>
    </location>
</feature>
<dbReference type="InterPro" id="IPR029063">
    <property type="entry name" value="SAM-dependent_MTases_sf"/>
</dbReference>
<dbReference type="Pfam" id="PF05958">
    <property type="entry name" value="tRNA_U5-meth_tr"/>
    <property type="match status" value="1"/>
</dbReference>
<dbReference type="PANTHER" id="PTHR11061">
    <property type="entry name" value="RNA M5U METHYLTRANSFERASE"/>
    <property type="match status" value="1"/>
</dbReference>
<evidence type="ECO:0000313" key="7">
    <source>
        <dbReference type="EMBL" id="MBJ3774899.1"/>
    </source>
</evidence>
<feature type="binding site" evidence="4">
    <location>
        <position position="202"/>
    </location>
    <ligand>
        <name>S-adenosyl-L-methionine</name>
        <dbReference type="ChEBI" id="CHEBI:59789"/>
    </ligand>
</feature>
<evidence type="ECO:0000256" key="5">
    <source>
        <dbReference type="PROSITE-ProRule" id="PRU10015"/>
    </source>
</evidence>
<feature type="active site" description="Nucleophile" evidence="4">
    <location>
        <position position="323"/>
    </location>
</feature>
<protein>
    <submittedName>
        <fullName evidence="7">Class I SAM-dependent RNA methyltransferase</fullName>
    </submittedName>
</protein>
<dbReference type="InterPro" id="IPR010280">
    <property type="entry name" value="U5_MeTrfase_fam"/>
</dbReference>
<keyword evidence="3 4" id="KW-0949">S-adenosyl-L-methionine</keyword>
<dbReference type="PROSITE" id="PS51687">
    <property type="entry name" value="SAM_MT_RNA_M5U"/>
    <property type="match status" value="1"/>
</dbReference>
<reference evidence="7" key="1">
    <citation type="submission" date="2020-12" db="EMBL/GenBank/DDBJ databases">
        <title>Bacterial taxonomy.</title>
        <authorList>
            <person name="Pan X."/>
        </authorList>
    </citation>
    <scope>NUCLEOTIDE SEQUENCE</scope>
    <source>
        <strain evidence="7">B2012</strain>
    </source>
</reference>
<comment type="similarity">
    <text evidence="4">Belongs to the class I-like SAM-binding methyltransferase superfamily. RNA M5U methyltransferase family.</text>
</comment>
<dbReference type="RefSeq" id="WP_198880806.1">
    <property type="nucleotide sequence ID" value="NZ_JAEKJA010000003.1"/>
</dbReference>
<dbReference type="AlphaFoldDB" id="A0A934MJU7"/>
<evidence type="ECO:0000256" key="6">
    <source>
        <dbReference type="SAM" id="MobiDB-lite"/>
    </source>
</evidence>
<dbReference type="InterPro" id="IPR030390">
    <property type="entry name" value="MeTrfase_TrmA_AS"/>
</dbReference>
<proteinExistence type="inferred from homology"/>
<dbReference type="EMBL" id="JAEKJA010000003">
    <property type="protein sequence ID" value="MBJ3774899.1"/>
    <property type="molecule type" value="Genomic_DNA"/>
</dbReference>
<dbReference type="SUPFAM" id="SSF53335">
    <property type="entry name" value="S-adenosyl-L-methionine-dependent methyltransferases"/>
    <property type="match status" value="1"/>
</dbReference>
<evidence type="ECO:0000256" key="2">
    <source>
        <dbReference type="ARBA" id="ARBA00022679"/>
    </source>
</evidence>
<keyword evidence="8" id="KW-1185">Reference proteome</keyword>
<feature type="active site" evidence="5">
    <location>
        <position position="323"/>
    </location>
</feature>
<comment type="caution">
    <text evidence="7">The sequence shown here is derived from an EMBL/GenBank/DDBJ whole genome shotgun (WGS) entry which is preliminary data.</text>
</comment>
<dbReference type="GO" id="GO:0070041">
    <property type="term" value="F:rRNA (uridine-C5-)-methyltransferase activity"/>
    <property type="evidence" value="ECO:0007669"/>
    <property type="project" value="TreeGrafter"/>
</dbReference>
<evidence type="ECO:0000313" key="8">
    <source>
        <dbReference type="Proteomes" id="UP000609531"/>
    </source>
</evidence>
<dbReference type="PROSITE" id="PS01230">
    <property type="entry name" value="TRMA_1"/>
    <property type="match status" value="1"/>
</dbReference>
<dbReference type="Gene3D" id="2.40.50.1070">
    <property type="match status" value="1"/>
</dbReference>
<feature type="region of interest" description="Disordered" evidence="6">
    <location>
        <begin position="136"/>
        <end position="166"/>
    </location>
</feature>
<accession>A0A934MJU7</accession>
<dbReference type="Gene3D" id="3.40.50.150">
    <property type="entry name" value="Vaccinia Virus protein VP39"/>
    <property type="match status" value="1"/>
</dbReference>
<evidence type="ECO:0000256" key="4">
    <source>
        <dbReference type="PROSITE-ProRule" id="PRU01024"/>
    </source>
</evidence>
<feature type="binding site" evidence="4">
    <location>
        <position position="297"/>
    </location>
    <ligand>
        <name>S-adenosyl-L-methionine</name>
        <dbReference type="ChEBI" id="CHEBI:59789"/>
    </ligand>
</feature>
<keyword evidence="1 4" id="KW-0489">Methyltransferase</keyword>
<organism evidence="7 8">
    <name type="scientific">Acuticoccus mangrovi</name>
    <dbReference type="NCBI Taxonomy" id="2796142"/>
    <lineage>
        <taxon>Bacteria</taxon>
        <taxon>Pseudomonadati</taxon>
        <taxon>Pseudomonadota</taxon>
        <taxon>Alphaproteobacteria</taxon>
        <taxon>Hyphomicrobiales</taxon>
        <taxon>Amorphaceae</taxon>
        <taxon>Acuticoccus</taxon>
    </lineage>
</organism>
<keyword evidence="2 4" id="KW-0808">Transferase</keyword>
<sequence length="367" mass="38038">MSDLARGLAVCPLYGRCGGCNRLHLDEADYVAAKEESVRAAFAERGLAPPLAPLRRAPLASRRRATFTALAGKTGVVVGYQAARSHEVVDVDRCPALAPPLAAALPAIRALATAAAGSAGRARLTATACANGIDVAITTPPAPKPRGRRKPKPARRPPPAPITDDPGIIRLTLDGDIGFVREPPTMRFDGVTIPFPAAAFIQASAEGEAHLVSLVTEAAAGAENLLDAFCGLGTFAVPLTRFAKVRAVEADGTALAALTEGISHAAGRRPLTTERRNLFHHPLSTAELAAFDTVVFDPPRAGAEAFARALATAPVPTVIAVSCAPSTLARDAEILISGGYEIIAASPVDQFVGSDHIECVAVLRKTP</sequence>
<feature type="binding site" evidence="4">
    <location>
        <position position="249"/>
    </location>
    <ligand>
        <name>S-adenosyl-L-methionine</name>
        <dbReference type="ChEBI" id="CHEBI:59789"/>
    </ligand>
</feature>
<dbReference type="Proteomes" id="UP000609531">
    <property type="component" value="Unassembled WGS sequence"/>
</dbReference>
<dbReference type="PANTHER" id="PTHR11061:SF49">
    <property type="entry name" value="23S RRNA (URACIL(1939)-C(5))-METHYLTRANSFERASE RLMD"/>
    <property type="match status" value="1"/>
</dbReference>
<dbReference type="GO" id="GO:0070475">
    <property type="term" value="P:rRNA base methylation"/>
    <property type="evidence" value="ECO:0007669"/>
    <property type="project" value="TreeGrafter"/>
</dbReference>
<evidence type="ECO:0000256" key="1">
    <source>
        <dbReference type="ARBA" id="ARBA00022603"/>
    </source>
</evidence>
<feature type="binding site" evidence="4">
    <location>
        <position position="229"/>
    </location>
    <ligand>
        <name>S-adenosyl-L-methionine</name>
        <dbReference type="ChEBI" id="CHEBI:59789"/>
    </ligand>
</feature>
<gene>
    <name evidence="7" type="ORF">JCR33_04325</name>
</gene>